<dbReference type="Gene3D" id="4.10.60.10">
    <property type="entry name" value="Zinc finger, CCHC-type"/>
    <property type="match status" value="1"/>
</dbReference>
<feature type="region of interest" description="Disordered" evidence="2">
    <location>
        <begin position="296"/>
        <end position="325"/>
    </location>
</feature>
<dbReference type="SUPFAM" id="SSF56672">
    <property type="entry name" value="DNA/RNA polymerases"/>
    <property type="match status" value="1"/>
</dbReference>
<dbReference type="InterPro" id="IPR001878">
    <property type="entry name" value="Znf_CCHC"/>
</dbReference>
<keyword evidence="1" id="KW-0863">Zinc-finger</keyword>
<dbReference type="GO" id="GO:0008270">
    <property type="term" value="F:zinc ion binding"/>
    <property type="evidence" value="ECO:0007669"/>
    <property type="project" value="UniProtKB-KW"/>
</dbReference>
<feature type="compositionally biased region" description="Polar residues" evidence="2">
    <location>
        <begin position="198"/>
        <end position="213"/>
    </location>
</feature>
<dbReference type="GO" id="GO:0003676">
    <property type="term" value="F:nucleic acid binding"/>
    <property type="evidence" value="ECO:0007669"/>
    <property type="project" value="InterPro"/>
</dbReference>
<reference evidence="4 5" key="1">
    <citation type="submission" date="2020-09" db="EMBL/GenBank/DDBJ databases">
        <title>De no assembly of potato wild relative species, Solanum commersonii.</title>
        <authorList>
            <person name="Cho K."/>
        </authorList>
    </citation>
    <scope>NUCLEOTIDE SEQUENCE [LARGE SCALE GENOMIC DNA]</scope>
    <source>
        <strain evidence="4">LZ3.2</strain>
        <tissue evidence="4">Leaf</tissue>
    </source>
</reference>
<evidence type="ECO:0000256" key="2">
    <source>
        <dbReference type="SAM" id="MobiDB-lite"/>
    </source>
</evidence>
<dbReference type="Pfam" id="PF00098">
    <property type="entry name" value="zf-CCHC"/>
    <property type="match status" value="1"/>
</dbReference>
<feature type="domain" description="CCHC-type" evidence="3">
    <location>
        <begin position="281"/>
        <end position="296"/>
    </location>
</feature>
<comment type="caution">
    <text evidence="4">The sequence shown here is derived from an EMBL/GenBank/DDBJ whole genome shotgun (WGS) entry which is preliminary data.</text>
</comment>
<feature type="region of interest" description="Disordered" evidence="2">
    <location>
        <begin position="187"/>
        <end position="221"/>
    </location>
</feature>
<dbReference type="Gene3D" id="3.10.10.10">
    <property type="entry name" value="HIV Type 1 Reverse Transcriptase, subunit A, domain 1"/>
    <property type="match status" value="1"/>
</dbReference>
<keyword evidence="1" id="KW-0479">Metal-binding</keyword>
<gene>
    <name evidence="4" type="ORF">H5410_041292</name>
</gene>
<evidence type="ECO:0000259" key="3">
    <source>
        <dbReference type="PROSITE" id="PS50158"/>
    </source>
</evidence>
<evidence type="ECO:0000313" key="5">
    <source>
        <dbReference type="Proteomes" id="UP000824120"/>
    </source>
</evidence>
<dbReference type="InterPro" id="IPR043502">
    <property type="entry name" value="DNA/RNA_pol_sf"/>
</dbReference>
<keyword evidence="5" id="KW-1185">Reference proteome</keyword>
<proteinExistence type="predicted"/>
<dbReference type="OrthoDB" id="407598at2759"/>
<dbReference type="AlphaFoldDB" id="A0A9J5XSM3"/>
<dbReference type="EMBL" id="JACXVP010000008">
    <property type="protein sequence ID" value="KAG5590778.1"/>
    <property type="molecule type" value="Genomic_DNA"/>
</dbReference>
<dbReference type="InterPro" id="IPR032567">
    <property type="entry name" value="RTL1-rel"/>
</dbReference>
<keyword evidence="1" id="KW-0862">Zinc</keyword>
<dbReference type="PANTHER" id="PTHR15503:SF45">
    <property type="entry name" value="RNA-DIRECTED DNA POLYMERASE HOMOLOG"/>
    <property type="match status" value="1"/>
</dbReference>
<dbReference type="SMART" id="SM00343">
    <property type="entry name" value="ZnF_C2HC"/>
    <property type="match status" value="1"/>
</dbReference>
<evidence type="ECO:0000256" key="1">
    <source>
        <dbReference type="PROSITE-ProRule" id="PRU00047"/>
    </source>
</evidence>
<protein>
    <recommendedName>
        <fullName evidence="3">CCHC-type domain-containing protein</fullName>
    </recommendedName>
</protein>
<feature type="region of interest" description="Disordered" evidence="2">
    <location>
        <begin position="1"/>
        <end position="23"/>
    </location>
</feature>
<dbReference type="PROSITE" id="PS50158">
    <property type="entry name" value="ZF_CCHC"/>
    <property type="match status" value="1"/>
</dbReference>
<dbReference type="Proteomes" id="UP000824120">
    <property type="component" value="Chromosome 8"/>
</dbReference>
<dbReference type="Pfam" id="PF08284">
    <property type="entry name" value="RVP_2"/>
    <property type="match status" value="1"/>
</dbReference>
<dbReference type="PANTHER" id="PTHR15503">
    <property type="entry name" value="LDOC1 RELATED"/>
    <property type="match status" value="1"/>
</dbReference>
<name>A0A9J5XSM3_SOLCO</name>
<sequence>MPPHRAVQGRDARRNVENQGVPNAPEVQLQEEVTNTDFQDAIWMLGQVVANQEVVDTSRIHEFLRMNPRSFTNSSITEDTKNFVEELQKVFEVMHVADVEVLLESGLTNGRRVELKSAFMGRFFPRELSEAKMVVDMRSKMSLFVVGLSRLSSKEGKATMLIGDMGIARLMIHMQQVGEDKLRDTKEFQNKKAKTRNESGQQRSNANRLSFKQNQKEPVPSSAIALAPRNKGEFNNQNSQNFRAIAVQSHGSVAQRGNGTPACAKCGRNHLGVCRDGSSGCFKCGQNGHFMEECPKNKQGGGNGGNRAQSSSVAPPDRDVPRGVTSGAGIGANRLYARCCNCYDQNPEESLSFVTPYISMNFDILLEQLLEPFCVSTRVGKSILTKRVYHDCTIFINHRNTMADLVELDMADFNVWTGFMPVIPQSIARKLVSKGCIYHLVRINDSSVEIPPIHSIPVVSEFPEVFPDDLPVVPPKRESYFGIDIIPNTHPIYIPPYRMTSTELKELKERLKDLLEKGFIRPSVSPWGAPWKDVEDILKQKYGPPQGFCDPRDGEIIFIVVKNNIYFVTFLMLKKVIGDIWKFTELQ</sequence>
<organism evidence="4 5">
    <name type="scientific">Solanum commersonii</name>
    <name type="common">Commerson's wild potato</name>
    <name type="synonym">Commerson's nightshade</name>
    <dbReference type="NCBI Taxonomy" id="4109"/>
    <lineage>
        <taxon>Eukaryota</taxon>
        <taxon>Viridiplantae</taxon>
        <taxon>Streptophyta</taxon>
        <taxon>Embryophyta</taxon>
        <taxon>Tracheophyta</taxon>
        <taxon>Spermatophyta</taxon>
        <taxon>Magnoliopsida</taxon>
        <taxon>eudicotyledons</taxon>
        <taxon>Gunneridae</taxon>
        <taxon>Pentapetalae</taxon>
        <taxon>asterids</taxon>
        <taxon>lamiids</taxon>
        <taxon>Solanales</taxon>
        <taxon>Solanaceae</taxon>
        <taxon>Solanoideae</taxon>
        <taxon>Solaneae</taxon>
        <taxon>Solanum</taxon>
    </lineage>
</organism>
<accession>A0A9J5XSM3</accession>
<evidence type="ECO:0000313" key="4">
    <source>
        <dbReference type="EMBL" id="KAG5590778.1"/>
    </source>
</evidence>